<comment type="caution">
    <text evidence="2">The sequence shown here is derived from an EMBL/GenBank/DDBJ whole genome shotgun (WGS) entry which is preliminary data.</text>
</comment>
<evidence type="ECO:0000313" key="3">
    <source>
        <dbReference type="Proteomes" id="UP000789508"/>
    </source>
</evidence>
<keyword evidence="3" id="KW-1185">Reference proteome</keyword>
<feature type="region of interest" description="Disordered" evidence="1">
    <location>
        <begin position="1"/>
        <end position="63"/>
    </location>
</feature>
<accession>A0A9N9HQ18</accession>
<feature type="compositionally biased region" description="Polar residues" evidence="1">
    <location>
        <begin position="79"/>
        <end position="102"/>
    </location>
</feature>
<dbReference type="OrthoDB" id="10655868at2759"/>
<sequence>MSEKNSENQQNQQQSPISPPQQPANVITTNTDGIGGFIISSSTSTNNNLSTPPSPPSTIPSSQLPFVAAQSNYISEVGKNNNDFTPEATTFPSMPSSSSVTNHEPPPPYERYDTLNIQSHSNQSTEGQVYNADLAEIQNIPSHSNQSTEGQVYNVDLAEIQSPEPAVTSNITGHILTVVESTTPPTQSQQQNEPHTTVISVENGIAPIHYNVEGTFYCDYCNERVNPRITHGPSDTS</sequence>
<dbReference type="Proteomes" id="UP000789508">
    <property type="component" value="Unassembled WGS sequence"/>
</dbReference>
<organism evidence="2 3">
    <name type="scientific">Ambispora leptoticha</name>
    <dbReference type="NCBI Taxonomy" id="144679"/>
    <lineage>
        <taxon>Eukaryota</taxon>
        <taxon>Fungi</taxon>
        <taxon>Fungi incertae sedis</taxon>
        <taxon>Mucoromycota</taxon>
        <taxon>Glomeromycotina</taxon>
        <taxon>Glomeromycetes</taxon>
        <taxon>Archaeosporales</taxon>
        <taxon>Ambisporaceae</taxon>
        <taxon>Ambispora</taxon>
    </lineage>
</organism>
<evidence type="ECO:0000313" key="2">
    <source>
        <dbReference type="EMBL" id="CAG8699948.1"/>
    </source>
</evidence>
<gene>
    <name evidence="2" type="ORF">ALEPTO_LOCUS11534</name>
</gene>
<feature type="compositionally biased region" description="Low complexity" evidence="1">
    <location>
        <begin position="38"/>
        <end position="51"/>
    </location>
</feature>
<protein>
    <submittedName>
        <fullName evidence="2">11936_t:CDS:1</fullName>
    </submittedName>
</protein>
<dbReference type="EMBL" id="CAJVPS010019138">
    <property type="protein sequence ID" value="CAG8699948.1"/>
    <property type="molecule type" value="Genomic_DNA"/>
</dbReference>
<reference evidence="2" key="1">
    <citation type="submission" date="2021-06" db="EMBL/GenBank/DDBJ databases">
        <authorList>
            <person name="Kallberg Y."/>
            <person name="Tangrot J."/>
            <person name="Rosling A."/>
        </authorList>
    </citation>
    <scope>NUCLEOTIDE SEQUENCE</scope>
    <source>
        <strain evidence="2">FL130A</strain>
    </source>
</reference>
<proteinExistence type="predicted"/>
<feature type="compositionally biased region" description="Low complexity" evidence="1">
    <location>
        <begin position="7"/>
        <end position="16"/>
    </location>
</feature>
<feature type="region of interest" description="Disordered" evidence="1">
    <location>
        <begin position="79"/>
        <end position="109"/>
    </location>
</feature>
<evidence type="ECO:0000256" key="1">
    <source>
        <dbReference type="SAM" id="MobiDB-lite"/>
    </source>
</evidence>
<dbReference type="AlphaFoldDB" id="A0A9N9HQ18"/>
<name>A0A9N9HQ18_9GLOM</name>
<feature type="non-terminal residue" evidence="2">
    <location>
        <position position="237"/>
    </location>
</feature>